<proteinExistence type="predicted"/>
<dbReference type="Proteomes" id="UP001235720">
    <property type="component" value="Unassembled WGS sequence"/>
</dbReference>
<protein>
    <recommendedName>
        <fullName evidence="4">Protein ImuA</fullName>
    </recommendedName>
</protein>
<name>A0ABT7TBH7_9MICO</name>
<reference evidence="2 3" key="1">
    <citation type="submission" date="2023-06" db="EMBL/GenBank/DDBJ databases">
        <authorList>
            <person name="Feng G."/>
            <person name="Li J."/>
            <person name="Zhu H."/>
        </authorList>
    </citation>
    <scope>NUCLEOTIDE SEQUENCE [LARGE SCALE GENOMIC DNA]</scope>
    <source>
        <strain evidence="2 3">RHCJP20</strain>
    </source>
</reference>
<feature type="compositionally biased region" description="Basic and acidic residues" evidence="1">
    <location>
        <begin position="32"/>
        <end position="46"/>
    </location>
</feature>
<sequence>MFEYEGMQTAAALLSPGPEGATGPDGPARLDGPARPDGPARTDEFGRSGGRSGATRPTRRVDHLGDARAALERITALRSRVSEMEAPRVDVQGLPTADALQPLLPGGAIRAGGSYAVQESVLLAMTMLQAASAEGAWCAVVGVPSFGVEAAAAMGIDLERLVLVPDPGDQWLTVTAALADVAQIVLTRPLGRVVPGDVSRLSARLRQRGGALVALGSWPGADVTLRVSGSVWTGIGEGHGYLAERRATVTASGRAGAGRGVSADLLLPAADGAVRPAAPLVTRAGGTDTGVTGAPGTTPVVPGVAPADDAGTSRVLRPVAVAS</sequence>
<organism evidence="2 3">
    <name type="scientific">Curtobacterium subtropicum</name>
    <dbReference type="NCBI Taxonomy" id="3055138"/>
    <lineage>
        <taxon>Bacteria</taxon>
        <taxon>Bacillati</taxon>
        <taxon>Actinomycetota</taxon>
        <taxon>Actinomycetes</taxon>
        <taxon>Micrococcales</taxon>
        <taxon>Microbacteriaceae</taxon>
        <taxon>Curtobacterium</taxon>
    </lineage>
</organism>
<feature type="region of interest" description="Disordered" evidence="1">
    <location>
        <begin position="1"/>
        <end position="65"/>
    </location>
</feature>
<dbReference type="EMBL" id="JAUCMM010000001">
    <property type="protein sequence ID" value="MDM7886932.1"/>
    <property type="molecule type" value="Genomic_DNA"/>
</dbReference>
<keyword evidence="3" id="KW-1185">Reference proteome</keyword>
<evidence type="ECO:0000313" key="2">
    <source>
        <dbReference type="EMBL" id="MDM7886932.1"/>
    </source>
</evidence>
<evidence type="ECO:0008006" key="4">
    <source>
        <dbReference type="Google" id="ProtNLM"/>
    </source>
</evidence>
<gene>
    <name evidence="2" type="ORF">QUG98_00550</name>
</gene>
<dbReference type="RefSeq" id="WP_289468718.1">
    <property type="nucleotide sequence ID" value="NZ_JAUCMM010000001.1"/>
</dbReference>
<evidence type="ECO:0000256" key="1">
    <source>
        <dbReference type="SAM" id="MobiDB-lite"/>
    </source>
</evidence>
<accession>A0ABT7TBH7</accession>
<evidence type="ECO:0000313" key="3">
    <source>
        <dbReference type="Proteomes" id="UP001235720"/>
    </source>
</evidence>
<comment type="caution">
    <text evidence="2">The sequence shown here is derived from an EMBL/GenBank/DDBJ whole genome shotgun (WGS) entry which is preliminary data.</text>
</comment>